<name>A0A4W6FWN3_LATCA</name>
<evidence type="ECO:0000259" key="4">
    <source>
        <dbReference type="SMART" id="SM00449"/>
    </source>
</evidence>
<dbReference type="InterPro" id="IPR051051">
    <property type="entry name" value="E3_ubiq-ligase_TRIM/RNF"/>
</dbReference>
<dbReference type="SUPFAM" id="SSF49899">
    <property type="entry name" value="Concanavalin A-like lectins/glucanases"/>
    <property type="match status" value="1"/>
</dbReference>
<keyword evidence="1" id="KW-0479">Metal-binding</keyword>
<feature type="domain" description="SPRY-associated" evidence="5">
    <location>
        <begin position="27"/>
        <end position="79"/>
    </location>
</feature>
<dbReference type="InterPro" id="IPR003877">
    <property type="entry name" value="SPRY_dom"/>
</dbReference>
<keyword evidence="2" id="KW-0863">Zinc-finger</keyword>
<dbReference type="Proteomes" id="UP000314980">
    <property type="component" value="Unassembled WGS sequence"/>
</dbReference>
<dbReference type="InterPro" id="IPR013320">
    <property type="entry name" value="ConA-like_dom_sf"/>
</dbReference>
<dbReference type="InterPro" id="IPR003879">
    <property type="entry name" value="Butyrophylin_SPRY"/>
</dbReference>
<evidence type="ECO:0000313" key="6">
    <source>
        <dbReference type="Ensembl" id="ENSLCAP00010055650.1"/>
    </source>
</evidence>
<dbReference type="PRINTS" id="PR01407">
    <property type="entry name" value="BUTYPHLNCDUF"/>
</dbReference>
<dbReference type="PANTHER" id="PTHR25465">
    <property type="entry name" value="B-BOX DOMAIN CONTAINING"/>
    <property type="match status" value="1"/>
</dbReference>
<reference evidence="6" key="3">
    <citation type="submission" date="2025-09" db="UniProtKB">
        <authorList>
            <consortium name="Ensembl"/>
        </authorList>
    </citation>
    <scope>IDENTIFICATION</scope>
</reference>
<dbReference type="GeneTree" id="ENSGT00940000154395"/>
<sequence>MPCYIDYELPFKYFVLFACCMFSLSDARQLTLDPITAHRKLKLSDNNREVRAVMEEQKYPDHPHRFAHWPQLLCETGLTGRCYWEVEYEGRVDIAVTYRHIRRKGNSDDCRFGRNNQSWNIPPPTITSSPSNRVGVYVDCPAGRLSFYRVSSDKLIHLHTIETKFTEHLYPGFGLRPESSVFLCSLSEEESPPV</sequence>
<dbReference type="SMART" id="SM00589">
    <property type="entry name" value="PRY"/>
    <property type="match status" value="1"/>
</dbReference>
<evidence type="ECO:0000313" key="7">
    <source>
        <dbReference type="Proteomes" id="UP000314980"/>
    </source>
</evidence>
<evidence type="ECO:0008006" key="8">
    <source>
        <dbReference type="Google" id="ProtNLM"/>
    </source>
</evidence>
<evidence type="ECO:0000256" key="1">
    <source>
        <dbReference type="ARBA" id="ARBA00022723"/>
    </source>
</evidence>
<dbReference type="SMART" id="SM00449">
    <property type="entry name" value="SPRY"/>
    <property type="match status" value="1"/>
</dbReference>
<evidence type="ECO:0000256" key="2">
    <source>
        <dbReference type="ARBA" id="ARBA00022771"/>
    </source>
</evidence>
<dbReference type="Gene3D" id="2.60.120.920">
    <property type="match status" value="1"/>
</dbReference>
<proteinExistence type="predicted"/>
<dbReference type="InterPro" id="IPR043136">
    <property type="entry name" value="B30.2/SPRY_sf"/>
</dbReference>
<dbReference type="CDD" id="cd16040">
    <property type="entry name" value="SPRY_PRY_SNTX"/>
    <property type="match status" value="1"/>
</dbReference>
<accession>A0A4W6FWN3</accession>
<dbReference type="InParanoid" id="A0A4W6FWN3"/>
<dbReference type="Pfam" id="PF13765">
    <property type="entry name" value="PRY"/>
    <property type="match status" value="1"/>
</dbReference>
<dbReference type="AlphaFoldDB" id="A0A4W6FWN3"/>
<organism evidence="6 7">
    <name type="scientific">Lates calcarifer</name>
    <name type="common">Barramundi</name>
    <name type="synonym">Holocentrus calcarifer</name>
    <dbReference type="NCBI Taxonomy" id="8187"/>
    <lineage>
        <taxon>Eukaryota</taxon>
        <taxon>Metazoa</taxon>
        <taxon>Chordata</taxon>
        <taxon>Craniata</taxon>
        <taxon>Vertebrata</taxon>
        <taxon>Euteleostomi</taxon>
        <taxon>Actinopterygii</taxon>
        <taxon>Neopterygii</taxon>
        <taxon>Teleostei</taxon>
        <taxon>Neoteleostei</taxon>
        <taxon>Acanthomorphata</taxon>
        <taxon>Carangaria</taxon>
        <taxon>Carangaria incertae sedis</taxon>
        <taxon>Centropomidae</taxon>
        <taxon>Lates</taxon>
    </lineage>
</organism>
<evidence type="ECO:0000256" key="3">
    <source>
        <dbReference type="ARBA" id="ARBA00022833"/>
    </source>
</evidence>
<keyword evidence="3" id="KW-0862">Zinc</keyword>
<keyword evidence="7" id="KW-1185">Reference proteome</keyword>
<dbReference type="GO" id="GO:0008270">
    <property type="term" value="F:zinc ion binding"/>
    <property type="evidence" value="ECO:0007669"/>
    <property type="project" value="UniProtKB-KW"/>
</dbReference>
<protein>
    <recommendedName>
        <fullName evidence="8">B30.2/SPRY domain-containing protein</fullName>
    </recommendedName>
</protein>
<reference evidence="7" key="1">
    <citation type="submission" date="2015-09" db="EMBL/GenBank/DDBJ databases">
        <authorList>
            <person name="Sai Rama Sridatta P."/>
        </authorList>
    </citation>
    <scope>NUCLEOTIDE SEQUENCE [LARGE SCALE GENOMIC DNA]</scope>
</reference>
<reference evidence="6" key="2">
    <citation type="submission" date="2025-08" db="UniProtKB">
        <authorList>
            <consortium name="Ensembl"/>
        </authorList>
    </citation>
    <scope>IDENTIFICATION</scope>
</reference>
<dbReference type="Ensembl" id="ENSLCAT00010057143.1">
    <property type="protein sequence ID" value="ENSLCAP00010055650.1"/>
    <property type="gene ID" value="ENSLCAG00010025967.1"/>
</dbReference>
<dbReference type="Pfam" id="PF00622">
    <property type="entry name" value="SPRY"/>
    <property type="match status" value="1"/>
</dbReference>
<dbReference type="PANTHER" id="PTHR25465:SF14">
    <property type="entry name" value="E3 UBIQUITIN-PROTEIN LIGASE TRIM65"/>
    <property type="match status" value="1"/>
</dbReference>
<evidence type="ECO:0000259" key="5">
    <source>
        <dbReference type="SMART" id="SM00589"/>
    </source>
</evidence>
<dbReference type="InterPro" id="IPR006574">
    <property type="entry name" value="PRY"/>
</dbReference>
<feature type="domain" description="SPRY" evidence="4">
    <location>
        <begin position="79"/>
        <end position="188"/>
    </location>
</feature>